<protein>
    <submittedName>
        <fullName evidence="1">Uncharacterized protein</fullName>
    </submittedName>
</protein>
<reference evidence="1 2" key="1">
    <citation type="submission" date="2021-07" db="EMBL/GenBank/DDBJ databases">
        <title>The Aristolochia fimbriata genome: insights into angiosperm evolution, floral development and chemical biosynthesis.</title>
        <authorList>
            <person name="Jiao Y."/>
        </authorList>
    </citation>
    <scope>NUCLEOTIDE SEQUENCE [LARGE SCALE GENOMIC DNA]</scope>
    <source>
        <strain evidence="1">IBCAS-2021</strain>
        <tissue evidence="1">Leaf</tissue>
    </source>
</reference>
<proteinExistence type="predicted"/>
<evidence type="ECO:0000313" key="1">
    <source>
        <dbReference type="EMBL" id="KAG9458743.1"/>
    </source>
</evidence>
<keyword evidence="2" id="KW-1185">Reference proteome</keyword>
<dbReference type="Proteomes" id="UP000825729">
    <property type="component" value="Unassembled WGS sequence"/>
</dbReference>
<organism evidence="1 2">
    <name type="scientific">Aristolochia fimbriata</name>
    <name type="common">White veined hardy Dutchman's pipe vine</name>
    <dbReference type="NCBI Taxonomy" id="158543"/>
    <lineage>
        <taxon>Eukaryota</taxon>
        <taxon>Viridiplantae</taxon>
        <taxon>Streptophyta</taxon>
        <taxon>Embryophyta</taxon>
        <taxon>Tracheophyta</taxon>
        <taxon>Spermatophyta</taxon>
        <taxon>Magnoliopsida</taxon>
        <taxon>Magnoliidae</taxon>
        <taxon>Piperales</taxon>
        <taxon>Aristolochiaceae</taxon>
        <taxon>Aristolochia</taxon>
    </lineage>
</organism>
<name>A0AAV7FCT7_ARIFI</name>
<accession>A0AAV7FCT7</accession>
<comment type="caution">
    <text evidence="1">The sequence shown here is derived from an EMBL/GenBank/DDBJ whole genome shotgun (WGS) entry which is preliminary data.</text>
</comment>
<sequence>MAAAGAVFIPRPLNSTSFFGRAKTSHRAFNESFISFITEHGFSLKGYMIRSFPCGAPLFMAKLPWFLSCLHAVHYTKTSFTTSTRESIRTHINLMLPNPSPSHFSHFMPYICPMQGDPHGSISDMVTGPMMLKPCIIRNVSRPCRGDNFRRLMGEAVEIPLA</sequence>
<dbReference type="EMBL" id="JAINDJ010000002">
    <property type="protein sequence ID" value="KAG9458743.1"/>
    <property type="molecule type" value="Genomic_DNA"/>
</dbReference>
<evidence type="ECO:0000313" key="2">
    <source>
        <dbReference type="Proteomes" id="UP000825729"/>
    </source>
</evidence>
<gene>
    <name evidence="1" type="ORF">H6P81_003251</name>
</gene>
<dbReference type="AlphaFoldDB" id="A0AAV7FCT7"/>